<dbReference type="PANTHER" id="PTHR15364">
    <property type="entry name" value="2'-DEOXYNUCLEOSIDE 5'-PHOSPHATE N-HYDROLASE 1"/>
    <property type="match status" value="1"/>
</dbReference>
<evidence type="ECO:0000313" key="2">
    <source>
        <dbReference type="Proteomes" id="UP000199473"/>
    </source>
</evidence>
<sequence length="188" mass="20287">MKVYLAGPDVFLPDAAAMAAEKKRLCALYGLEGVFPTDPRPDPAADAAPDLWYAIYLRNEAHIRACDALVANLTPFRGPSADAGTVYELGFMRALGRPVLGYSNDDADFSTRTRRFLGDAARRDAEGEWVDGEGLSLESFGLTDNLMIDGGIRAADGMLVRRAVPAAQRWSDLTGFEACLKALATRNG</sequence>
<name>A0A1I4CDM2_9PROT</name>
<dbReference type="GO" id="GO:0009159">
    <property type="term" value="P:deoxyribonucleoside monophosphate catabolic process"/>
    <property type="evidence" value="ECO:0007669"/>
    <property type="project" value="TreeGrafter"/>
</dbReference>
<dbReference type="InterPro" id="IPR051239">
    <property type="entry name" value="2'-dNMP_N-hydrolase"/>
</dbReference>
<dbReference type="OrthoDB" id="9795789at2"/>
<dbReference type="GO" id="GO:0016740">
    <property type="term" value="F:transferase activity"/>
    <property type="evidence" value="ECO:0007669"/>
    <property type="project" value="UniProtKB-KW"/>
</dbReference>
<dbReference type="Pfam" id="PF05014">
    <property type="entry name" value="Nuc_deoxyrib_tr"/>
    <property type="match status" value="1"/>
</dbReference>
<evidence type="ECO:0000313" key="1">
    <source>
        <dbReference type="EMBL" id="SFK79274.1"/>
    </source>
</evidence>
<dbReference type="EMBL" id="FOSQ01000007">
    <property type="protein sequence ID" value="SFK79274.1"/>
    <property type="molecule type" value="Genomic_DNA"/>
</dbReference>
<dbReference type="Proteomes" id="UP000199473">
    <property type="component" value="Unassembled WGS sequence"/>
</dbReference>
<dbReference type="InterPro" id="IPR007710">
    <property type="entry name" value="Nucleoside_deoxyribTrfase"/>
</dbReference>
<dbReference type="STRING" id="1123062.SAMN02745775_107169"/>
<keyword evidence="1" id="KW-0808">Transferase</keyword>
<gene>
    <name evidence="1" type="ORF">SAMN02745775_107169</name>
</gene>
<reference evidence="1 2" key="1">
    <citation type="submission" date="2016-10" db="EMBL/GenBank/DDBJ databases">
        <authorList>
            <person name="de Groot N.N."/>
        </authorList>
    </citation>
    <scope>NUCLEOTIDE SEQUENCE [LARGE SCALE GENOMIC DNA]</scope>
    <source>
        <strain evidence="1 2">DSM 19981</strain>
    </source>
</reference>
<dbReference type="AlphaFoldDB" id="A0A1I4CDM2"/>
<dbReference type="PANTHER" id="PTHR15364:SF0">
    <property type="entry name" value="2'-DEOXYNUCLEOSIDE 5'-PHOSPHATE N-HYDROLASE 1"/>
    <property type="match status" value="1"/>
</dbReference>
<dbReference type="Gene3D" id="3.40.50.450">
    <property type="match status" value="1"/>
</dbReference>
<dbReference type="SUPFAM" id="SSF52309">
    <property type="entry name" value="N-(deoxy)ribosyltransferase-like"/>
    <property type="match status" value="1"/>
</dbReference>
<organism evidence="1 2">
    <name type="scientific">Falsiroseomonas stagni DSM 19981</name>
    <dbReference type="NCBI Taxonomy" id="1123062"/>
    <lineage>
        <taxon>Bacteria</taxon>
        <taxon>Pseudomonadati</taxon>
        <taxon>Pseudomonadota</taxon>
        <taxon>Alphaproteobacteria</taxon>
        <taxon>Acetobacterales</taxon>
        <taxon>Roseomonadaceae</taxon>
        <taxon>Falsiroseomonas</taxon>
    </lineage>
</organism>
<protein>
    <submittedName>
        <fullName evidence="1">Nucleoside 2-deoxyribosyltransferase</fullName>
    </submittedName>
</protein>
<proteinExistence type="predicted"/>
<accession>A0A1I4CDM2</accession>
<keyword evidence="2" id="KW-1185">Reference proteome</keyword>
<dbReference type="GO" id="GO:0070694">
    <property type="term" value="F:5-hydroxymethyl-dUMP N-hydrolase activity"/>
    <property type="evidence" value="ECO:0007669"/>
    <property type="project" value="TreeGrafter"/>
</dbReference>
<dbReference type="RefSeq" id="WP_092961355.1">
    <property type="nucleotide sequence ID" value="NZ_FOSQ01000007.1"/>
</dbReference>